<proteinExistence type="predicted"/>
<name>A0A6I2MBA9_9BACI</name>
<evidence type="ECO:0000313" key="1">
    <source>
        <dbReference type="EMBL" id="MRX54572.1"/>
    </source>
</evidence>
<dbReference type="Proteomes" id="UP000441585">
    <property type="component" value="Unassembled WGS sequence"/>
</dbReference>
<protein>
    <recommendedName>
        <fullName evidence="3">SCP2 domain-containing protein</fullName>
    </recommendedName>
</protein>
<evidence type="ECO:0000313" key="2">
    <source>
        <dbReference type="Proteomes" id="UP000441585"/>
    </source>
</evidence>
<sequence length="109" mass="12163">MDLFSFVEKMNASHFIQPLLPIEELRIQITSSGSKQKPVLLVLKKGTCYLSSGNDHLSAHVLVTGNEDHLSDCFHTPIRLLQLAKLGALEVKGSFRNVLRLESIIHLSK</sequence>
<evidence type="ECO:0008006" key="3">
    <source>
        <dbReference type="Google" id="ProtNLM"/>
    </source>
</evidence>
<dbReference type="AlphaFoldDB" id="A0A6I2MBA9"/>
<gene>
    <name evidence="1" type="ORF">GJU41_11375</name>
</gene>
<comment type="caution">
    <text evidence="1">The sequence shown here is derived from an EMBL/GenBank/DDBJ whole genome shotgun (WGS) entry which is preliminary data.</text>
</comment>
<organism evidence="1 2">
    <name type="scientific">Metabacillus idriensis</name>
    <dbReference type="NCBI Taxonomy" id="324768"/>
    <lineage>
        <taxon>Bacteria</taxon>
        <taxon>Bacillati</taxon>
        <taxon>Bacillota</taxon>
        <taxon>Bacilli</taxon>
        <taxon>Bacillales</taxon>
        <taxon>Bacillaceae</taxon>
        <taxon>Metabacillus</taxon>
    </lineage>
</organism>
<reference evidence="1 2" key="1">
    <citation type="submission" date="2019-11" db="EMBL/GenBank/DDBJ databases">
        <title>Bacillus idriensis genome.</title>
        <authorList>
            <person name="Konopka E.N."/>
            <person name="Newman J.D."/>
        </authorList>
    </citation>
    <scope>NUCLEOTIDE SEQUENCE [LARGE SCALE GENOMIC DNA]</scope>
    <source>
        <strain evidence="1 2">DSM 19097</strain>
    </source>
</reference>
<dbReference type="Gene3D" id="3.30.1050.10">
    <property type="entry name" value="SCP2 sterol-binding domain"/>
    <property type="match status" value="1"/>
</dbReference>
<accession>A0A6I2MBA9</accession>
<dbReference type="RefSeq" id="WP_154318627.1">
    <property type="nucleotide sequence ID" value="NZ_CAJGAA010000002.1"/>
</dbReference>
<dbReference type="SUPFAM" id="SSF55718">
    <property type="entry name" value="SCP-like"/>
    <property type="match status" value="1"/>
</dbReference>
<keyword evidence="2" id="KW-1185">Reference proteome</keyword>
<dbReference type="EMBL" id="WKKF01000002">
    <property type="protein sequence ID" value="MRX54572.1"/>
    <property type="molecule type" value="Genomic_DNA"/>
</dbReference>
<dbReference type="InterPro" id="IPR036527">
    <property type="entry name" value="SCP2_sterol-bd_dom_sf"/>
</dbReference>